<dbReference type="RefSeq" id="WP_235182721.1">
    <property type="nucleotide sequence ID" value="NZ_BAVS01000011.1"/>
</dbReference>
<evidence type="ECO:0000313" key="1">
    <source>
        <dbReference type="EMBL" id="GAE93282.1"/>
    </source>
</evidence>
<sequence>MRINHILFLSPMNNELQRLIKKLSLAKDIRFLSEEQLIDTDLDWADAFVTFKTRAGYDYSRVKWFIR</sequence>
<reference evidence="1 2" key="1">
    <citation type="journal article" date="2014" name="Genome Announc.">
        <title>Draft Genome Sequence of the Boron-Tolerant and Moderately Halotolerant Bacterium Gracilibacillus boraciitolerans JCM 21714T.</title>
        <authorList>
            <person name="Ahmed I."/>
            <person name="Oshima K."/>
            <person name="Suda W."/>
            <person name="Kitamura K."/>
            <person name="Iida T."/>
            <person name="Ohmori Y."/>
            <person name="Fujiwara T."/>
            <person name="Hattori M."/>
            <person name="Ohkuma M."/>
        </authorList>
    </citation>
    <scope>NUCLEOTIDE SEQUENCE [LARGE SCALE GENOMIC DNA]</scope>
    <source>
        <strain evidence="1 2">JCM 21714</strain>
    </source>
</reference>
<dbReference type="EMBL" id="BAVS01000011">
    <property type="protein sequence ID" value="GAE93282.1"/>
    <property type="molecule type" value="Genomic_DNA"/>
</dbReference>
<organism evidence="1 2">
    <name type="scientific">Gracilibacillus boraciitolerans JCM 21714</name>
    <dbReference type="NCBI Taxonomy" id="1298598"/>
    <lineage>
        <taxon>Bacteria</taxon>
        <taxon>Bacillati</taxon>
        <taxon>Bacillota</taxon>
        <taxon>Bacilli</taxon>
        <taxon>Bacillales</taxon>
        <taxon>Bacillaceae</taxon>
        <taxon>Gracilibacillus</taxon>
    </lineage>
</organism>
<protein>
    <recommendedName>
        <fullName evidence="3">D-3-phosphoglycerate dehydrogenase</fullName>
    </recommendedName>
</protein>
<accession>W4VJ90</accession>
<dbReference type="STRING" id="1298598.JCM21714_2351"/>
<evidence type="ECO:0008006" key="3">
    <source>
        <dbReference type="Google" id="ProtNLM"/>
    </source>
</evidence>
<comment type="caution">
    <text evidence="1">The sequence shown here is derived from an EMBL/GenBank/DDBJ whole genome shotgun (WGS) entry which is preliminary data.</text>
</comment>
<dbReference type="AlphaFoldDB" id="W4VJ90"/>
<gene>
    <name evidence="1" type="ORF">JCM21714_2351</name>
</gene>
<dbReference type="Proteomes" id="UP000019102">
    <property type="component" value="Unassembled WGS sequence"/>
</dbReference>
<keyword evidence="2" id="KW-1185">Reference proteome</keyword>
<name>W4VJ90_9BACI</name>
<proteinExistence type="predicted"/>
<evidence type="ECO:0000313" key="2">
    <source>
        <dbReference type="Proteomes" id="UP000019102"/>
    </source>
</evidence>